<organism evidence="3 4">
    <name type="scientific">Nitratireductor thuwali</name>
    <dbReference type="NCBI Taxonomy" id="2267699"/>
    <lineage>
        <taxon>Bacteria</taxon>
        <taxon>Pseudomonadati</taxon>
        <taxon>Pseudomonadota</taxon>
        <taxon>Alphaproteobacteria</taxon>
        <taxon>Hyphomicrobiales</taxon>
        <taxon>Phyllobacteriaceae</taxon>
        <taxon>Nitratireductor</taxon>
    </lineage>
</organism>
<evidence type="ECO:0000259" key="2">
    <source>
        <dbReference type="Pfam" id="PF11860"/>
    </source>
</evidence>
<keyword evidence="4" id="KW-1185">Reference proteome</keyword>
<dbReference type="SUPFAM" id="SSF53955">
    <property type="entry name" value="Lysozyme-like"/>
    <property type="match status" value="1"/>
</dbReference>
<dbReference type="RefSeq" id="WP_338529256.1">
    <property type="nucleotide sequence ID" value="NZ_CP030941.1"/>
</dbReference>
<evidence type="ECO:0000259" key="1">
    <source>
        <dbReference type="Pfam" id="PF01471"/>
    </source>
</evidence>
<accession>A0ABY5MFP9</accession>
<gene>
    <name evidence="3" type="ORF">NTH_01308</name>
</gene>
<keyword evidence="3" id="KW-0378">Hydrolase</keyword>
<dbReference type="EMBL" id="CP030941">
    <property type="protein sequence ID" value="UUP16860.1"/>
    <property type="molecule type" value="Genomic_DNA"/>
</dbReference>
<feature type="domain" description="N-acetylmuramidase" evidence="2">
    <location>
        <begin position="20"/>
        <end position="192"/>
    </location>
</feature>
<dbReference type="InterPro" id="IPR036365">
    <property type="entry name" value="PGBD-like_sf"/>
</dbReference>
<dbReference type="SUPFAM" id="SSF47090">
    <property type="entry name" value="PGBD-like"/>
    <property type="match status" value="1"/>
</dbReference>
<dbReference type="Gene3D" id="1.10.101.10">
    <property type="entry name" value="PGBD-like superfamily/PGBD"/>
    <property type="match status" value="1"/>
</dbReference>
<reference evidence="3 4" key="1">
    <citation type="submission" date="2018-07" db="EMBL/GenBank/DDBJ databases">
        <title>Genome sequence of Nitratireductor thuwali#1536.</title>
        <authorList>
            <person name="Michoud G."/>
            <person name="Merlino G."/>
            <person name="Sefrji F.O."/>
            <person name="Daffonchio D."/>
        </authorList>
    </citation>
    <scope>NUCLEOTIDE SEQUENCE [LARGE SCALE GENOMIC DNA]</scope>
    <source>
        <strain evidence="4">Nit1536</strain>
    </source>
</reference>
<dbReference type="Pfam" id="PF01471">
    <property type="entry name" value="PG_binding_1"/>
    <property type="match status" value="1"/>
</dbReference>
<dbReference type="GO" id="GO:0009046">
    <property type="term" value="F:zinc D-Ala-D-Ala carboxypeptidase activity"/>
    <property type="evidence" value="ECO:0007669"/>
    <property type="project" value="UniProtKB-EC"/>
</dbReference>
<protein>
    <submittedName>
        <fullName evidence="3">Zinc D-Ala-D-Ala carboxypeptidase</fullName>
        <ecNumber evidence="3">3.4.17.14</ecNumber>
    </submittedName>
</protein>
<feature type="domain" description="Peptidoglycan binding-like" evidence="1">
    <location>
        <begin position="220"/>
        <end position="274"/>
    </location>
</feature>
<dbReference type="InterPro" id="IPR023346">
    <property type="entry name" value="Lysozyme-like_dom_sf"/>
</dbReference>
<dbReference type="InterPro" id="IPR024408">
    <property type="entry name" value="Muramidase"/>
</dbReference>
<keyword evidence="3" id="KW-0121">Carboxypeptidase</keyword>
<proteinExistence type="predicted"/>
<evidence type="ECO:0000313" key="4">
    <source>
        <dbReference type="Proteomes" id="UP001342418"/>
    </source>
</evidence>
<dbReference type="InterPro" id="IPR036366">
    <property type="entry name" value="PGBDSf"/>
</dbReference>
<name>A0ABY5MFP9_9HYPH</name>
<dbReference type="EC" id="3.4.17.14" evidence="3"/>
<evidence type="ECO:0000313" key="3">
    <source>
        <dbReference type="EMBL" id="UUP16860.1"/>
    </source>
</evidence>
<dbReference type="Proteomes" id="UP001342418">
    <property type="component" value="Chromosome"/>
</dbReference>
<sequence length="303" mass="33308">MISADTASKIAKAAAQAGFEPAALLALVEVESAGRPHALVEGRKEPLIRFEAHYFDRRLEGEARQRARDEGLASPRAGAVRNPPSQAARWTLLERACRIDRAAAYESVSWGVGQVMGAHWSRLGYENVEALVAEARSGVEGQLRLTLRYIAMAGLAKALKEKDWQAFARGYNGPGYARNGYHLKLSLAYRRHARGPFETSEVRPRQKPAGTNVWRTGDAGAQIRHIQTLLCALGYPVAVDGAFGPRTRAAILRFQRSEGLRQDGVAGPETLLAMEQGLPLAGAGQRFRRAFAAFWRRARRLIL</sequence>
<dbReference type="InterPro" id="IPR002477">
    <property type="entry name" value="Peptidoglycan-bd-like"/>
</dbReference>
<dbReference type="Pfam" id="PF11860">
    <property type="entry name" value="Muramidase"/>
    <property type="match status" value="1"/>
</dbReference>
<keyword evidence="3" id="KW-0645">Protease</keyword>